<dbReference type="InterPro" id="IPR000571">
    <property type="entry name" value="Znf_CCCH"/>
</dbReference>
<name>A0A1S2Y5A9_CICAR</name>
<dbReference type="eggNOG" id="ENOG502QQT9">
    <property type="taxonomic scope" value="Eukaryota"/>
</dbReference>
<reference evidence="5" key="1">
    <citation type="journal article" date="2013" name="Nat. Biotechnol.">
        <title>Draft genome sequence of chickpea (Cicer arietinum) provides a resource for trait improvement.</title>
        <authorList>
            <person name="Varshney R.K."/>
            <person name="Song C."/>
            <person name="Saxena R.K."/>
            <person name="Azam S."/>
            <person name="Yu S."/>
            <person name="Sharpe A.G."/>
            <person name="Cannon S."/>
            <person name="Baek J."/>
            <person name="Rosen B.D."/>
            <person name="Tar'an B."/>
            <person name="Millan T."/>
            <person name="Zhang X."/>
            <person name="Ramsay L.D."/>
            <person name="Iwata A."/>
            <person name="Wang Y."/>
            <person name="Nelson W."/>
            <person name="Farmer A.D."/>
            <person name="Gaur P.M."/>
            <person name="Soderlund C."/>
            <person name="Penmetsa R.V."/>
            <person name="Xu C."/>
            <person name="Bharti A.K."/>
            <person name="He W."/>
            <person name="Winter P."/>
            <person name="Zhao S."/>
            <person name="Hane J.K."/>
            <person name="Carrasquilla-Garcia N."/>
            <person name="Condie J.A."/>
            <person name="Upadhyaya H.D."/>
            <person name="Luo M.C."/>
            <person name="Thudi M."/>
            <person name="Gowda C.L."/>
            <person name="Singh N.P."/>
            <person name="Lichtenzveig J."/>
            <person name="Gali K.K."/>
            <person name="Rubio J."/>
            <person name="Nadarajan N."/>
            <person name="Dolezel J."/>
            <person name="Bansal K.C."/>
            <person name="Xu X."/>
            <person name="Edwards D."/>
            <person name="Zhang G."/>
            <person name="Kahl G."/>
            <person name="Gil J."/>
            <person name="Singh K.B."/>
            <person name="Datta S.K."/>
            <person name="Jackson S.A."/>
            <person name="Wang J."/>
            <person name="Cook D.R."/>
        </authorList>
    </citation>
    <scope>NUCLEOTIDE SEQUENCE [LARGE SCALE GENOMIC DNA]</scope>
    <source>
        <strain evidence="5">cv. CDC Frontier</strain>
    </source>
</reference>
<dbReference type="AlphaFoldDB" id="A0A1S2Y5A9"/>
<dbReference type="OrthoDB" id="1928519at2759"/>
<keyword evidence="1" id="KW-0238">DNA-binding</keyword>
<gene>
    <name evidence="6" type="primary">LOC101501814</name>
</gene>
<keyword evidence="2" id="KW-0863">Zinc-finger</keyword>
<proteinExistence type="predicted"/>
<evidence type="ECO:0000256" key="1">
    <source>
        <dbReference type="ARBA" id="ARBA00023125"/>
    </source>
</evidence>
<dbReference type="STRING" id="3827.A0A1S2Y5A9"/>
<dbReference type="RefSeq" id="XP_004499042.1">
    <property type="nucleotide sequence ID" value="XM_004498985.3"/>
</dbReference>
<sequence length="443" mass="48372">MRGLQKSKRVSWPNDLDLCQVKLFLSEESPSQVGLNSQDHLQAKASLLLHQGGASSDDTLPPGFEGNHASSQFDIKLSQIPVIRWINPPKIVLDLTWQVVAGEESKEIRDQYHREMRVLEAIYPRISSIPPNPSVTVDVEESHYIDGQTVVIPITPFEDGDVAADTSSHSSKQYGVSQSHELSPGILEGSNSATSMPITRGLVSDVAAASVALTSIVKSSEHGNLIDRELLNNILNNPEVIEKLVRDYGVNNNAQYVQNVGSSSGFFPHPPNMGSSSGFFPHPPNPINQVETTTTSSNAFSSTFYSHTTGGQMAAISTQWHPRPAMSSAIAATPVEAPSTKDVNYYKSLIQQHGGDKQEVLPYSSGNRQNQQQLTNYETTHNLRGKVSKPKIMKPCIFFNSSRGCRNGANCAYQHDASFQPQGNPVSGIQSSKRMKMDNEISS</sequence>
<keyword evidence="2" id="KW-0479">Metal-binding</keyword>
<dbReference type="GeneID" id="101501814"/>
<feature type="region of interest" description="Disordered" evidence="3">
    <location>
        <begin position="421"/>
        <end position="443"/>
    </location>
</feature>
<dbReference type="PROSITE" id="PS50103">
    <property type="entry name" value="ZF_C3H1"/>
    <property type="match status" value="1"/>
</dbReference>
<dbReference type="GO" id="GO:0008270">
    <property type="term" value="F:zinc ion binding"/>
    <property type="evidence" value="ECO:0007669"/>
    <property type="project" value="UniProtKB-KW"/>
</dbReference>
<dbReference type="PANTHER" id="PTHR33400:SF2">
    <property type="entry name" value="ZINC FINGER CCCH DOMAIN-CONTAINING PROTEIN 6"/>
    <property type="match status" value="1"/>
</dbReference>
<dbReference type="GO" id="GO:0003677">
    <property type="term" value="F:DNA binding"/>
    <property type="evidence" value="ECO:0007669"/>
    <property type="project" value="UniProtKB-KW"/>
</dbReference>
<dbReference type="Proteomes" id="UP000087171">
    <property type="component" value="Chromosome Ca4"/>
</dbReference>
<accession>A0A1S2Y5A9</accession>
<evidence type="ECO:0000256" key="2">
    <source>
        <dbReference type="PROSITE-ProRule" id="PRU00723"/>
    </source>
</evidence>
<keyword evidence="5" id="KW-1185">Reference proteome</keyword>
<organism evidence="5 6">
    <name type="scientific">Cicer arietinum</name>
    <name type="common">Chickpea</name>
    <name type="synonym">Garbanzo</name>
    <dbReference type="NCBI Taxonomy" id="3827"/>
    <lineage>
        <taxon>Eukaryota</taxon>
        <taxon>Viridiplantae</taxon>
        <taxon>Streptophyta</taxon>
        <taxon>Embryophyta</taxon>
        <taxon>Tracheophyta</taxon>
        <taxon>Spermatophyta</taxon>
        <taxon>Magnoliopsida</taxon>
        <taxon>eudicotyledons</taxon>
        <taxon>Gunneridae</taxon>
        <taxon>Pentapetalae</taxon>
        <taxon>rosids</taxon>
        <taxon>fabids</taxon>
        <taxon>Fabales</taxon>
        <taxon>Fabaceae</taxon>
        <taxon>Papilionoideae</taxon>
        <taxon>50 kb inversion clade</taxon>
        <taxon>NPAAA clade</taxon>
        <taxon>Hologalegina</taxon>
        <taxon>IRL clade</taxon>
        <taxon>Cicereae</taxon>
        <taxon>Cicer</taxon>
    </lineage>
</organism>
<dbReference type="PANTHER" id="PTHR33400">
    <property type="entry name" value="ZINC FINGER CCCH DOMAIN-CONTAINING PROTEIN 6-RELATED"/>
    <property type="match status" value="1"/>
</dbReference>
<reference evidence="6" key="2">
    <citation type="submission" date="2025-08" db="UniProtKB">
        <authorList>
            <consortium name="RefSeq"/>
        </authorList>
    </citation>
    <scope>IDENTIFICATION</scope>
    <source>
        <tissue evidence="6">Etiolated seedlings</tissue>
    </source>
</reference>
<evidence type="ECO:0000313" key="6">
    <source>
        <dbReference type="RefSeq" id="XP_004499042.1"/>
    </source>
</evidence>
<evidence type="ECO:0000313" key="5">
    <source>
        <dbReference type="Proteomes" id="UP000087171"/>
    </source>
</evidence>
<evidence type="ECO:0000256" key="3">
    <source>
        <dbReference type="SAM" id="MobiDB-lite"/>
    </source>
</evidence>
<feature type="zinc finger region" description="C3H1-type" evidence="2">
    <location>
        <begin position="390"/>
        <end position="418"/>
    </location>
</feature>
<feature type="compositionally biased region" description="Polar residues" evidence="3">
    <location>
        <begin position="421"/>
        <end position="432"/>
    </location>
</feature>
<dbReference type="PaxDb" id="3827-XP_004499042.1"/>
<dbReference type="KEGG" id="cam:101501814"/>
<feature type="domain" description="C3H1-type" evidence="4">
    <location>
        <begin position="390"/>
        <end position="418"/>
    </location>
</feature>
<protein>
    <submittedName>
        <fullName evidence="6">Zinc finger CCCH domain-containing protein 6</fullName>
    </submittedName>
</protein>
<keyword evidence="2" id="KW-0862">Zinc</keyword>
<evidence type="ECO:0000259" key="4">
    <source>
        <dbReference type="PROSITE" id="PS50103"/>
    </source>
</evidence>